<evidence type="ECO:0000313" key="3">
    <source>
        <dbReference type="Proteomes" id="UP001237642"/>
    </source>
</evidence>
<proteinExistence type="predicted"/>
<evidence type="ECO:0000256" key="1">
    <source>
        <dbReference type="SAM" id="MobiDB-lite"/>
    </source>
</evidence>
<feature type="compositionally biased region" description="Basic residues" evidence="1">
    <location>
        <begin position="22"/>
        <end position="35"/>
    </location>
</feature>
<evidence type="ECO:0000313" key="2">
    <source>
        <dbReference type="EMBL" id="KAK1405528.1"/>
    </source>
</evidence>
<feature type="compositionally biased region" description="Basic and acidic residues" evidence="1">
    <location>
        <begin position="1"/>
        <end position="21"/>
    </location>
</feature>
<feature type="region of interest" description="Disordered" evidence="1">
    <location>
        <begin position="1"/>
        <end position="38"/>
    </location>
</feature>
<dbReference type="EMBL" id="JAUIZM010000001">
    <property type="protein sequence ID" value="KAK1405528.1"/>
    <property type="molecule type" value="Genomic_DNA"/>
</dbReference>
<reference evidence="2" key="2">
    <citation type="submission" date="2023-05" db="EMBL/GenBank/DDBJ databases">
        <authorList>
            <person name="Schelkunov M.I."/>
        </authorList>
    </citation>
    <scope>NUCLEOTIDE SEQUENCE</scope>
    <source>
        <strain evidence="2">Hsosn_3</strain>
        <tissue evidence="2">Leaf</tissue>
    </source>
</reference>
<sequence>MKNQCDDRKRVKNQCDDERVKQPKKRKRMKKKRSTGLRQKEDMVNLLPGFKLARFLSPKKDKTRYSQPFKRWIHRMPRFRKNRIKKGDIVNLSQLLFTKDRDFLITYNDRDRPVRAEHLEEARKHPSITKLLASPERNHLINNNNQVVPLHTLEDKVVGLYFYEDYSDELTIQIQEAYEPWARGSVFATCGEENHTYH</sequence>
<protein>
    <submittedName>
        <fullName evidence="2">Uncharacterized protein</fullName>
    </submittedName>
</protein>
<dbReference type="AlphaFoldDB" id="A0AAD8NF16"/>
<accession>A0AAD8NF16</accession>
<comment type="caution">
    <text evidence="2">The sequence shown here is derived from an EMBL/GenBank/DDBJ whole genome shotgun (WGS) entry which is preliminary data.</text>
</comment>
<dbReference type="Proteomes" id="UP001237642">
    <property type="component" value="Unassembled WGS sequence"/>
</dbReference>
<name>A0AAD8NF16_9APIA</name>
<organism evidence="2 3">
    <name type="scientific">Heracleum sosnowskyi</name>
    <dbReference type="NCBI Taxonomy" id="360622"/>
    <lineage>
        <taxon>Eukaryota</taxon>
        <taxon>Viridiplantae</taxon>
        <taxon>Streptophyta</taxon>
        <taxon>Embryophyta</taxon>
        <taxon>Tracheophyta</taxon>
        <taxon>Spermatophyta</taxon>
        <taxon>Magnoliopsida</taxon>
        <taxon>eudicotyledons</taxon>
        <taxon>Gunneridae</taxon>
        <taxon>Pentapetalae</taxon>
        <taxon>asterids</taxon>
        <taxon>campanulids</taxon>
        <taxon>Apiales</taxon>
        <taxon>Apiaceae</taxon>
        <taxon>Apioideae</taxon>
        <taxon>apioid superclade</taxon>
        <taxon>Tordylieae</taxon>
        <taxon>Tordyliinae</taxon>
        <taxon>Heracleum</taxon>
    </lineage>
</organism>
<gene>
    <name evidence="2" type="ORF">POM88_005133</name>
</gene>
<reference evidence="2" key="1">
    <citation type="submission" date="2023-02" db="EMBL/GenBank/DDBJ databases">
        <title>Genome of toxic invasive species Heracleum sosnowskyi carries increased number of genes despite the absence of recent whole-genome duplications.</title>
        <authorList>
            <person name="Schelkunov M."/>
            <person name="Shtratnikova V."/>
            <person name="Makarenko M."/>
            <person name="Klepikova A."/>
            <person name="Omelchenko D."/>
            <person name="Novikova G."/>
            <person name="Obukhova E."/>
            <person name="Bogdanov V."/>
            <person name="Penin A."/>
            <person name="Logacheva M."/>
        </authorList>
    </citation>
    <scope>NUCLEOTIDE SEQUENCE</scope>
    <source>
        <strain evidence="2">Hsosn_3</strain>
        <tissue evidence="2">Leaf</tissue>
    </source>
</reference>
<keyword evidence="3" id="KW-1185">Reference proteome</keyword>